<dbReference type="AlphaFoldDB" id="A0A1G6AGP9"/>
<feature type="transmembrane region" description="Helical" evidence="1">
    <location>
        <begin position="26"/>
        <end position="46"/>
    </location>
</feature>
<keyword evidence="3" id="KW-1185">Reference proteome</keyword>
<name>A0A1G6AGP9_EUBOX</name>
<gene>
    <name evidence="2" type="ORF">SAMN02910417_00559</name>
</gene>
<dbReference type="STRING" id="1732.SAMN02910417_00559"/>
<accession>A0A1G6AGP9</accession>
<keyword evidence="1" id="KW-1133">Transmembrane helix</keyword>
<reference evidence="2 3" key="1">
    <citation type="submission" date="2016-10" db="EMBL/GenBank/DDBJ databases">
        <authorList>
            <person name="de Groot N.N."/>
        </authorList>
    </citation>
    <scope>NUCLEOTIDE SEQUENCE [LARGE SCALE GENOMIC DNA]</scope>
    <source>
        <strain evidence="2 3">DSM 3217</strain>
    </source>
</reference>
<keyword evidence="1" id="KW-0472">Membrane</keyword>
<dbReference type="Proteomes" id="UP000199228">
    <property type="component" value="Unassembled WGS sequence"/>
</dbReference>
<sequence>MAKKEKTILIADDQVIEHKKDPLSRFVIVVSNLLIVVLIVLCVLMFTHL</sequence>
<evidence type="ECO:0000256" key="1">
    <source>
        <dbReference type="SAM" id="Phobius"/>
    </source>
</evidence>
<keyword evidence="1" id="KW-0812">Transmembrane</keyword>
<dbReference type="EMBL" id="FMXR01000005">
    <property type="protein sequence ID" value="SDB07500.1"/>
    <property type="molecule type" value="Genomic_DNA"/>
</dbReference>
<organism evidence="2 3">
    <name type="scientific">Eubacterium oxidoreducens</name>
    <dbReference type="NCBI Taxonomy" id="1732"/>
    <lineage>
        <taxon>Bacteria</taxon>
        <taxon>Bacillati</taxon>
        <taxon>Bacillota</taxon>
        <taxon>Clostridia</taxon>
        <taxon>Eubacteriales</taxon>
        <taxon>Eubacteriaceae</taxon>
        <taxon>Eubacterium</taxon>
    </lineage>
</organism>
<evidence type="ECO:0000313" key="2">
    <source>
        <dbReference type="EMBL" id="SDB07500.1"/>
    </source>
</evidence>
<evidence type="ECO:0000313" key="3">
    <source>
        <dbReference type="Proteomes" id="UP000199228"/>
    </source>
</evidence>
<dbReference type="RefSeq" id="WP_176762265.1">
    <property type="nucleotide sequence ID" value="NZ_FMXR01000005.1"/>
</dbReference>
<protein>
    <submittedName>
        <fullName evidence="2">Uncharacterized protein</fullName>
    </submittedName>
</protein>
<proteinExistence type="predicted"/>